<dbReference type="Pfam" id="PF00593">
    <property type="entry name" value="TonB_dep_Rec_b-barrel"/>
    <property type="match status" value="1"/>
</dbReference>
<dbReference type="Gene3D" id="2.170.130.10">
    <property type="entry name" value="TonB-dependent receptor, plug domain"/>
    <property type="match status" value="1"/>
</dbReference>
<dbReference type="InterPro" id="IPR039426">
    <property type="entry name" value="TonB-dep_rcpt-like"/>
</dbReference>
<dbReference type="PANTHER" id="PTHR47234:SF1">
    <property type="entry name" value="TONB-DEPENDENT RECEPTOR"/>
    <property type="match status" value="1"/>
</dbReference>
<dbReference type="Proteomes" id="UP000017837">
    <property type="component" value="Unassembled WGS sequence"/>
</dbReference>
<dbReference type="InterPro" id="IPR036942">
    <property type="entry name" value="Beta-barrel_TonB_sf"/>
</dbReference>
<dbReference type="Pfam" id="PF07715">
    <property type="entry name" value="Plug"/>
    <property type="match status" value="1"/>
</dbReference>
<evidence type="ECO:0000313" key="14">
    <source>
        <dbReference type="Proteomes" id="UP000017837"/>
    </source>
</evidence>
<protein>
    <recommendedName>
        <fullName evidence="15">TonB-dependent receptor</fullName>
    </recommendedName>
</protein>
<evidence type="ECO:0000313" key="13">
    <source>
        <dbReference type="EMBL" id="ESQ94416.1"/>
    </source>
</evidence>
<dbReference type="SUPFAM" id="SSF56935">
    <property type="entry name" value="Porins"/>
    <property type="match status" value="1"/>
</dbReference>
<dbReference type="EMBL" id="AWGB01000003">
    <property type="protein sequence ID" value="ESQ94416.1"/>
    <property type="molecule type" value="Genomic_DNA"/>
</dbReference>
<evidence type="ECO:0000259" key="11">
    <source>
        <dbReference type="Pfam" id="PF00593"/>
    </source>
</evidence>
<gene>
    <name evidence="13" type="ORF">ABENE_00950</name>
</gene>
<dbReference type="PROSITE" id="PS52016">
    <property type="entry name" value="TONB_DEPENDENT_REC_3"/>
    <property type="match status" value="1"/>
</dbReference>
<dbReference type="PANTHER" id="PTHR47234">
    <property type="match status" value="1"/>
</dbReference>
<dbReference type="AlphaFoldDB" id="V4Q197"/>
<dbReference type="PATRIC" id="fig|1121022.4.peg.186"/>
<dbReference type="InterPro" id="IPR037066">
    <property type="entry name" value="Plug_dom_sf"/>
</dbReference>
<accession>V4Q197</accession>
<dbReference type="GO" id="GO:0009279">
    <property type="term" value="C:cell outer membrane"/>
    <property type="evidence" value="ECO:0007669"/>
    <property type="project" value="UniProtKB-SubCell"/>
</dbReference>
<dbReference type="STRING" id="1121022.GCA_000376105_02561"/>
<dbReference type="RefSeq" id="WP_018082227.1">
    <property type="nucleotide sequence ID" value="NZ_AQWM01000011.1"/>
</dbReference>
<dbReference type="OrthoDB" id="7515717at2"/>
<proteinExistence type="inferred from homology"/>
<keyword evidence="2 8" id="KW-0813">Transport</keyword>
<evidence type="ECO:0000256" key="3">
    <source>
        <dbReference type="ARBA" id="ARBA00022452"/>
    </source>
</evidence>
<comment type="caution">
    <text evidence="13">The sequence shown here is derived from an EMBL/GenBank/DDBJ whole genome shotgun (WGS) entry which is preliminary data.</text>
</comment>
<feature type="domain" description="TonB-dependent receptor-like beta-barrel" evidence="11">
    <location>
        <begin position="397"/>
        <end position="876"/>
    </location>
</feature>
<evidence type="ECO:0000256" key="5">
    <source>
        <dbReference type="ARBA" id="ARBA00023077"/>
    </source>
</evidence>
<evidence type="ECO:0000256" key="4">
    <source>
        <dbReference type="ARBA" id="ARBA00022692"/>
    </source>
</evidence>
<evidence type="ECO:0000256" key="2">
    <source>
        <dbReference type="ARBA" id="ARBA00022448"/>
    </source>
</evidence>
<dbReference type="Gene3D" id="2.40.170.20">
    <property type="entry name" value="TonB-dependent receptor, beta-barrel domain"/>
    <property type="match status" value="1"/>
</dbReference>
<dbReference type="eggNOG" id="COG4206">
    <property type="taxonomic scope" value="Bacteria"/>
</dbReference>
<dbReference type="InterPro" id="IPR012910">
    <property type="entry name" value="Plug_dom"/>
</dbReference>
<feature type="domain" description="TonB-dependent receptor plug" evidence="12">
    <location>
        <begin position="55"/>
        <end position="175"/>
    </location>
</feature>
<organism evidence="13 14">
    <name type="scientific">Asticcacaulis benevestitus DSM 16100 = ATCC BAA-896</name>
    <dbReference type="NCBI Taxonomy" id="1121022"/>
    <lineage>
        <taxon>Bacteria</taxon>
        <taxon>Pseudomonadati</taxon>
        <taxon>Pseudomonadota</taxon>
        <taxon>Alphaproteobacteria</taxon>
        <taxon>Caulobacterales</taxon>
        <taxon>Caulobacteraceae</taxon>
        <taxon>Asticcacaulis</taxon>
    </lineage>
</organism>
<reference evidence="13 14" key="1">
    <citation type="journal article" date="2014" name="Nature">
        <title>Sequential evolution of bacterial morphology by co-option of a developmental regulator.</title>
        <authorList>
            <person name="Jiang C."/>
            <person name="Brown P.J."/>
            <person name="Ducret A."/>
            <person name="Brun Y.V."/>
        </authorList>
    </citation>
    <scope>NUCLEOTIDE SEQUENCE [LARGE SCALE GENOMIC DNA]</scope>
    <source>
        <strain evidence="13 14">DSM 16100</strain>
    </source>
</reference>
<feature type="chain" id="PRO_5004727668" description="TonB-dependent receptor" evidence="10">
    <location>
        <begin position="30"/>
        <end position="914"/>
    </location>
</feature>
<keyword evidence="10" id="KW-0732">Signal</keyword>
<dbReference type="InterPro" id="IPR000531">
    <property type="entry name" value="Beta-barrel_TonB"/>
</dbReference>
<evidence type="ECO:0000256" key="9">
    <source>
        <dbReference type="RuleBase" id="RU003357"/>
    </source>
</evidence>
<comment type="subcellular location">
    <subcellularLocation>
        <location evidence="1 8">Cell outer membrane</location>
        <topology evidence="1 8">Multi-pass membrane protein</topology>
    </subcellularLocation>
</comment>
<keyword evidence="5 9" id="KW-0798">TonB box</keyword>
<keyword evidence="3 8" id="KW-1134">Transmembrane beta strand</keyword>
<keyword evidence="7 8" id="KW-0998">Cell outer membrane</keyword>
<evidence type="ECO:0000256" key="6">
    <source>
        <dbReference type="ARBA" id="ARBA00023136"/>
    </source>
</evidence>
<evidence type="ECO:0000256" key="10">
    <source>
        <dbReference type="SAM" id="SignalP"/>
    </source>
</evidence>
<keyword evidence="6 8" id="KW-0472">Membrane</keyword>
<name>V4Q197_9CAUL</name>
<evidence type="ECO:0000256" key="1">
    <source>
        <dbReference type="ARBA" id="ARBA00004571"/>
    </source>
</evidence>
<keyword evidence="4 8" id="KW-0812">Transmembrane</keyword>
<keyword evidence="14" id="KW-1185">Reference proteome</keyword>
<evidence type="ECO:0000259" key="12">
    <source>
        <dbReference type="Pfam" id="PF07715"/>
    </source>
</evidence>
<feature type="signal peptide" evidence="10">
    <location>
        <begin position="1"/>
        <end position="29"/>
    </location>
</feature>
<sequence>MTRSKFTRFCKLTLLAGCSLYSLHGVAQAQDAATAPAADEPTTVTVLGSRIPRTQKEGPAPVTVITSSDISARGFASVPDILKSVTQNSGQTLSQQSYGGAIMTPGSAQVDLRGLGPNHTLIMINGRRVADFPMPFNGLSNFTDISNIPAALIDRVEVLSGSASAIYGSDAIAGVVNFSMKKNVEDTTLNYRYGMTEQGGGASHRLSLATGFNKDRLSVTFGAQYDKQDPLWAFDRKIQDSRDDAPTARARFPFKVAQRYDDDADTATEGGTDCSGLTKLAGGTVVKTTDRSDDYYCASPTAVAYGTILSQREALNTFTNINYQLNDTTSLFAEVSLGTSDTALMNDVTYWRYQLPDGSISAFYNDYSSGYESWSRVFMPEEMGGLKKGMITNHSSTISVSPGIRGQFGEQWTYEAALNYSQYSSTIKIPQIVAAKANAFYLGESQGVDSDGYDIFNADPAKLFTALTPAQYASISEEARTSAKATTKGVSLTLNHPDIFDLPAGPVGFAVVAELDHQNYLVNPNPEATNFGYYYQYAATSGAGERNHQALGVEFNLPLLSTLQGSLATRYDQYKYDGHTIGKLTYNAGLEYRPVKEVLLRAAYGTGFRAPDLHYVFANLDLFHPSVTDYYKCRIEEPGTDYSDCSYSDEDILKHREGNRNLKPETSSSYNYGAVWQPNRYFDISVDYFNVDMKDQVNDMSLDQVLRDEADCRVGATETGTAVNSGSPTCVDALSRVHRDEDGNISYVYINPINVSNEKTDGIDVEMHALWPTPYGQFKLAAGHTHVLNHTSVQYAGDAEVDRLAKDSDYYIPRDKTNMALTWSLAPVSVTVSGTRIGRLPNYDEDAWVKPWTLYNATALWDITPSVKATLTINNLLDTKPAKDNTWAGYPYYNSNWYDSVGRSAYLELSYKFK</sequence>
<evidence type="ECO:0000256" key="7">
    <source>
        <dbReference type="ARBA" id="ARBA00023237"/>
    </source>
</evidence>
<evidence type="ECO:0008006" key="15">
    <source>
        <dbReference type="Google" id="ProtNLM"/>
    </source>
</evidence>
<evidence type="ECO:0000256" key="8">
    <source>
        <dbReference type="PROSITE-ProRule" id="PRU01360"/>
    </source>
</evidence>
<comment type="similarity">
    <text evidence="8 9">Belongs to the TonB-dependent receptor family.</text>
</comment>
<dbReference type="eggNOG" id="COG1629">
    <property type="taxonomic scope" value="Bacteria"/>
</dbReference>